<evidence type="ECO:0000256" key="14">
    <source>
        <dbReference type="ARBA" id="ARBA00041620"/>
    </source>
</evidence>
<evidence type="ECO:0000256" key="11">
    <source>
        <dbReference type="ARBA" id="ARBA00023160"/>
    </source>
</evidence>
<evidence type="ECO:0000256" key="2">
    <source>
        <dbReference type="ARBA" id="ARBA00005194"/>
    </source>
</evidence>
<keyword evidence="8 18" id="KW-0808">Transferase</keyword>
<comment type="caution">
    <text evidence="20">The sequence shown here is derived from an EMBL/GenBank/DDBJ whole genome shotgun (WGS) entry which is preliminary data.</text>
</comment>
<evidence type="ECO:0000256" key="1">
    <source>
        <dbReference type="ARBA" id="ARBA00004496"/>
    </source>
</evidence>
<keyword evidence="10" id="KW-0443">Lipid metabolism</keyword>
<dbReference type="InterPro" id="IPR020841">
    <property type="entry name" value="PKS_Beta-ketoAc_synthase_dom"/>
</dbReference>
<evidence type="ECO:0000256" key="18">
    <source>
        <dbReference type="RuleBase" id="RU003694"/>
    </source>
</evidence>
<comment type="catalytic activity">
    <reaction evidence="17">
        <text>a fatty acyl-[ACP] + malonyl-[ACP] + H(+) = a 3-oxoacyl-[ACP] + holo-[ACP] + CO2</text>
        <dbReference type="Rhea" id="RHEA:22836"/>
        <dbReference type="Rhea" id="RHEA-COMP:9623"/>
        <dbReference type="Rhea" id="RHEA-COMP:9685"/>
        <dbReference type="Rhea" id="RHEA-COMP:9916"/>
        <dbReference type="Rhea" id="RHEA-COMP:14125"/>
        <dbReference type="ChEBI" id="CHEBI:15378"/>
        <dbReference type="ChEBI" id="CHEBI:16526"/>
        <dbReference type="ChEBI" id="CHEBI:64479"/>
        <dbReference type="ChEBI" id="CHEBI:78449"/>
        <dbReference type="ChEBI" id="CHEBI:78776"/>
        <dbReference type="ChEBI" id="CHEBI:138651"/>
        <dbReference type="EC" id="2.3.1.41"/>
    </reaction>
    <physiologicalReaction direction="left-to-right" evidence="17">
        <dbReference type="Rhea" id="RHEA:22837"/>
    </physiologicalReaction>
</comment>
<proteinExistence type="inferred from homology"/>
<evidence type="ECO:0000256" key="3">
    <source>
        <dbReference type="ARBA" id="ARBA00008467"/>
    </source>
</evidence>
<comment type="subcellular location">
    <subcellularLocation>
        <location evidence="1">Cytoplasm</location>
    </subcellularLocation>
</comment>
<dbReference type="InterPro" id="IPR014030">
    <property type="entry name" value="Ketoacyl_synth_N"/>
</dbReference>
<dbReference type="InterPro" id="IPR000794">
    <property type="entry name" value="Beta-ketoacyl_synthase"/>
</dbReference>
<dbReference type="Pfam" id="PF00109">
    <property type="entry name" value="ketoacyl-synt"/>
    <property type="match status" value="1"/>
</dbReference>
<dbReference type="SMART" id="SM00825">
    <property type="entry name" value="PKS_KS"/>
    <property type="match status" value="1"/>
</dbReference>
<dbReference type="EMBL" id="VHIZ01000017">
    <property type="protein sequence ID" value="TPV32210.1"/>
    <property type="molecule type" value="Genomic_DNA"/>
</dbReference>
<dbReference type="PANTHER" id="PTHR11712">
    <property type="entry name" value="POLYKETIDE SYNTHASE-RELATED"/>
    <property type="match status" value="1"/>
</dbReference>
<evidence type="ECO:0000256" key="15">
    <source>
        <dbReference type="ARBA" id="ARBA00042143"/>
    </source>
</evidence>
<keyword evidence="12 20" id="KW-0012">Acyltransferase</keyword>
<keyword evidence="7" id="KW-0444">Lipid biosynthesis</keyword>
<dbReference type="EC" id="2.3.1.41" evidence="5"/>
<evidence type="ECO:0000256" key="10">
    <source>
        <dbReference type="ARBA" id="ARBA00023098"/>
    </source>
</evidence>
<keyword evidence="6" id="KW-0963">Cytoplasm</keyword>
<dbReference type="RefSeq" id="WP_009088958.1">
    <property type="nucleotide sequence ID" value="NZ_CP110473.1"/>
</dbReference>
<name>A0ABY2ZGT9_9GAMM</name>
<keyword evidence="11" id="KW-0275">Fatty acid biosynthesis</keyword>
<protein>
    <recommendedName>
        <fullName evidence="13">3-oxoacyl-[acyl-carrier-protein] synthase 1</fullName>
        <ecNumber evidence="5">2.3.1.41</ecNumber>
    </recommendedName>
    <alternativeName>
        <fullName evidence="14">3-oxoacyl-[acyl-carrier-protein] synthase I</fullName>
    </alternativeName>
    <alternativeName>
        <fullName evidence="15">Beta-ketoacyl-ACP synthase I</fullName>
    </alternativeName>
</protein>
<accession>A0ABY2ZGT9</accession>
<evidence type="ECO:0000256" key="12">
    <source>
        <dbReference type="ARBA" id="ARBA00023315"/>
    </source>
</evidence>
<evidence type="ECO:0000256" key="16">
    <source>
        <dbReference type="ARBA" id="ARBA00048121"/>
    </source>
</evidence>
<sequence>MKRAVITGLGIVSSIGNNQQEVLSSLREGRSGITFSEEMKDSGMRSHVWGNVKLDTTGLIDRKVVRFMSDASIYAYLSMEEAIKDSGLTDEMYQSNPRVGLIAGSGGGSPRFQVFGADAMRSPRGLKAVGPYVVTKAMASGVSACLATPFKIHGVNYSISSACATSAHCIGNAVEQIQLGKQDIVFAGGGEELCWEMACEFDAMGALSTRYNDTPEKASRTYDNERDGFVIAGGGGMVVVEELEHALARGAHIYAEIVGYGATSDGADMVAPSGEGAVRCMKMAMNGVDTPIDYLNSHGTSTPVGDVKELGAIREVFGEKTPYISATKAMTGHSLGAAGVQEAIYSLLMLEHGFIAPSININSLDAAATGMNIVTEPMEKELTTVMSNSFGFGGTNATLTMRKYQA</sequence>
<feature type="domain" description="Ketosynthase family 3 (KS3)" evidence="19">
    <location>
        <begin position="1"/>
        <end position="403"/>
    </location>
</feature>
<dbReference type="PROSITE" id="PS52004">
    <property type="entry name" value="KS3_2"/>
    <property type="match status" value="1"/>
</dbReference>
<keyword evidence="21" id="KW-1185">Reference proteome</keyword>
<dbReference type="PANTHER" id="PTHR11712:SF306">
    <property type="entry name" value="3-OXOACYL-[ACYL-CARRIER-PROTEIN] SYNTHASE 1"/>
    <property type="match status" value="1"/>
</dbReference>
<dbReference type="Pfam" id="PF02801">
    <property type="entry name" value="Ketoacyl-synt_C"/>
    <property type="match status" value="1"/>
</dbReference>
<evidence type="ECO:0000256" key="8">
    <source>
        <dbReference type="ARBA" id="ARBA00022679"/>
    </source>
</evidence>
<dbReference type="GO" id="GO:0004315">
    <property type="term" value="F:3-oxoacyl-[acyl-carrier-protein] synthase activity"/>
    <property type="evidence" value="ECO:0007669"/>
    <property type="project" value="UniProtKB-EC"/>
</dbReference>
<organism evidence="20 21">
    <name type="scientific">Pantoea anthophila</name>
    <dbReference type="NCBI Taxonomy" id="470931"/>
    <lineage>
        <taxon>Bacteria</taxon>
        <taxon>Pseudomonadati</taxon>
        <taxon>Pseudomonadota</taxon>
        <taxon>Gammaproteobacteria</taxon>
        <taxon>Enterobacterales</taxon>
        <taxon>Erwiniaceae</taxon>
        <taxon>Pantoea</taxon>
    </lineage>
</organism>
<keyword evidence="9" id="KW-0276">Fatty acid metabolism</keyword>
<reference evidence="20 21" key="1">
    <citation type="submission" date="2019-06" db="EMBL/GenBank/DDBJ databases">
        <title>Taxogenomics and systematics of the genus Pantoea.</title>
        <authorList>
            <person name="Tambong J.T."/>
        </authorList>
    </citation>
    <scope>NUCLEOTIDE SEQUENCE [LARGE SCALE GENOMIC DNA]</scope>
    <source>
        <strain evidence="20 21">LMG 2558</strain>
    </source>
</reference>
<dbReference type="SUPFAM" id="SSF53901">
    <property type="entry name" value="Thiolase-like"/>
    <property type="match status" value="2"/>
</dbReference>
<evidence type="ECO:0000256" key="4">
    <source>
        <dbReference type="ARBA" id="ARBA00011738"/>
    </source>
</evidence>
<evidence type="ECO:0000259" key="19">
    <source>
        <dbReference type="PROSITE" id="PS52004"/>
    </source>
</evidence>
<comment type="catalytic activity">
    <reaction evidence="16">
        <text>(3Z)-decenoyl-[ACP] + malonyl-[ACP] + H(+) = 3-oxo-(5Z)-dodecenoyl-[ACP] + holo-[ACP] + CO2</text>
        <dbReference type="Rhea" id="RHEA:54940"/>
        <dbReference type="Rhea" id="RHEA-COMP:9623"/>
        <dbReference type="Rhea" id="RHEA-COMP:9685"/>
        <dbReference type="Rhea" id="RHEA-COMP:9927"/>
        <dbReference type="Rhea" id="RHEA-COMP:14042"/>
        <dbReference type="ChEBI" id="CHEBI:15378"/>
        <dbReference type="ChEBI" id="CHEBI:16526"/>
        <dbReference type="ChEBI" id="CHEBI:64479"/>
        <dbReference type="ChEBI" id="CHEBI:78449"/>
        <dbReference type="ChEBI" id="CHEBI:78798"/>
        <dbReference type="ChEBI" id="CHEBI:138410"/>
    </reaction>
    <physiologicalReaction direction="left-to-right" evidence="16">
        <dbReference type="Rhea" id="RHEA:54941"/>
    </physiologicalReaction>
</comment>
<evidence type="ECO:0000256" key="17">
    <source>
        <dbReference type="ARBA" id="ARBA00048506"/>
    </source>
</evidence>
<evidence type="ECO:0000256" key="5">
    <source>
        <dbReference type="ARBA" id="ARBA00013191"/>
    </source>
</evidence>
<evidence type="ECO:0000256" key="7">
    <source>
        <dbReference type="ARBA" id="ARBA00022516"/>
    </source>
</evidence>
<dbReference type="InterPro" id="IPR018201">
    <property type="entry name" value="Ketoacyl_synth_AS"/>
</dbReference>
<dbReference type="InterPro" id="IPR016039">
    <property type="entry name" value="Thiolase-like"/>
</dbReference>
<dbReference type="InterPro" id="IPR014031">
    <property type="entry name" value="Ketoacyl_synth_C"/>
</dbReference>
<dbReference type="Proteomes" id="UP000316142">
    <property type="component" value="Unassembled WGS sequence"/>
</dbReference>
<comment type="subunit">
    <text evidence="4">Homodimer.</text>
</comment>
<dbReference type="PROSITE" id="PS00606">
    <property type="entry name" value="KS3_1"/>
    <property type="match status" value="1"/>
</dbReference>
<evidence type="ECO:0000313" key="20">
    <source>
        <dbReference type="EMBL" id="TPV32210.1"/>
    </source>
</evidence>
<dbReference type="GeneID" id="93532404"/>
<evidence type="ECO:0000256" key="13">
    <source>
        <dbReference type="ARBA" id="ARBA00039450"/>
    </source>
</evidence>
<evidence type="ECO:0000256" key="6">
    <source>
        <dbReference type="ARBA" id="ARBA00022490"/>
    </source>
</evidence>
<comment type="pathway">
    <text evidence="2">Lipid metabolism; fatty acid biosynthesis.</text>
</comment>
<comment type="similarity">
    <text evidence="3 18">Belongs to the thiolase-like superfamily. Beta-ketoacyl-ACP synthases family.</text>
</comment>
<dbReference type="NCBIfam" id="NF005935">
    <property type="entry name" value="PRK07967.1"/>
    <property type="match status" value="1"/>
</dbReference>
<dbReference type="CDD" id="cd00834">
    <property type="entry name" value="KAS_I_II"/>
    <property type="match status" value="1"/>
</dbReference>
<evidence type="ECO:0000256" key="9">
    <source>
        <dbReference type="ARBA" id="ARBA00022832"/>
    </source>
</evidence>
<gene>
    <name evidence="20" type="primary">fabB</name>
    <name evidence="20" type="ORF">FJW00_02965</name>
</gene>
<evidence type="ECO:0000313" key="21">
    <source>
        <dbReference type="Proteomes" id="UP000316142"/>
    </source>
</evidence>
<dbReference type="Gene3D" id="3.40.47.10">
    <property type="match status" value="2"/>
</dbReference>